<keyword evidence="2" id="KW-1185">Reference proteome</keyword>
<comment type="caution">
    <text evidence="1">The sequence shown here is derived from an EMBL/GenBank/DDBJ whole genome shotgun (WGS) entry which is preliminary data.</text>
</comment>
<gene>
    <name evidence="1" type="ORF">AOQ71_16415</name>
</gene>
<proteinExistence type="predicted"/>
<evidence type="ECO:0000313" key="1">
    <source>
        <dbReference type="EMBL" id="KRQ12717.1"/>
    </source>
</evidence>
<reference evidence="1 2" key="1">
    <citation type="submission" date="2015-09" db="EMBL/GenBank/DDBJ databases">
        <title>Draft Genome Sequence of Bradyrhizobium manausense Strain BR 3351T, a Novel Symbiotic Nitrogen-Fixing Alphaproteobacterium Isolated from Brazilian Amazon Rain Forest.</title>
        <authorList>
            <person name="De Araujo J.L."/>
            <person name="Zilli J.E."/>
        </authorList>
    </citation>
    <scope>NUCLEOTIDE SEQUENCE [LARGE SCALE GENOMIC DNA]</scope>
    <source>
        <strain evidence="1 2">BR3351</strain>
    </source>
</reference>
<accession>A0A0R3DX68</accession>
<organism evidence="1 2">
    <name type="scientific">Bradyrhizobium manausense</name>
    <dbReference type="NCBI Taxonomy" id="989370"/>
    <lineage>
        <taxon>Bacteria</taxon>
        <taxon>Pseudomonadati</taxon>
        <taxon>Pseudomonadota</taxon>
        <taxon>Alphaproteobacteria</taxon>
        <taxon>Hyphomicrobiales</taxon>
        <taxon>Nitrobacteraceae</taxon>
        <taxon>Bradyrhizobium</taxon>
    </lineage>
</organism>
<sequence length="71" mass="7807">MHDADAGEWRAFEELAPLEGADRLSEWTSADAEPVGQGLLRKLLPLRQLTGEDRLFKAGDNLVDESAAGWL</sequence>
<dbReference type="EMBL" id="LJYG01000062">
    <property type="protein sequence ID" value="KRQ12717.1"/>
    <property type="molecule type" value="Genomic_DNA"/>
</dbReference>
<dbReference type="AlphaFoldDB" id="A0A0R3DX68"/>
<name>A0A0R3DX68_9BRAD</name>
<protein>
    <submittedName>
        <fullName evidence="1">Uncharacterized protein</fullName>
    </submittedName>
</protein>
<dbReference type="Proteomes" id="UP000051936">
    <property type="component" value="Unassembled WGS sequence"/>
</dbReference>
<dbReference type="STRING" id="989370.AOQ71_16415"/>
<evidence type="ECO:0000313" key="2">
    <source>
        <dbReference type="Proteomes" id="UP000051936"/>
    </source>
</evidence>